<sequence length="59" mass="6738">MSKCSGDCVYDYYESDTNYGECMHPDFDPEKPDHCPGYYSKEDARADAKVRFAEKGEGE</sequence>
<accession>A0A6M3XYN0</accession>
<name>A0A6M3XYN0_9ZZZZ</name>
<dbReference type="EMBL" id="MT145057">
    <property type="protein sequence ID" value="QJI03095.1"/>
    <property type="molecule type" value="Genomic_DNA"/>
</dbReference>
<dbReference type="AlphaFoldDB" id="A0A6M3XYN0"/>
<organism evidence="1">
    <name type="scientific">viral metagenome</name>
    <dbReference type="NCBI Taxonomy" id="1070528"/>
    <lineage>
        <taxon>unclassified sequences</taxon>
        <taxon>metagenomes</taxon>
        <taxon>organismal metagenomes</taxon>
    </lineage>
</organism>
<gene>
    <name evidence="1" type="ORF">TM448B04039_0013</name>
</gene>
<proteinExistence type="predicted"/>
<evidence type="ECO:0000313" key="1">
    <source>
        <dbReference type="EMBL" id="QJI03095.1"/>
    </source>
</evidence>
<reference evidence="1" key="1">
    <citation type="submission" date="2020-03" db="EMBL/GenBank/DDBJ databases">
        <title>The deep terrestrial virosphere.</title>
        <authorList>
            <person name="Holmfeldt K."/>
            <person name="Nilsson E."/>
            <person name="Simone D."/>
            <person name="Lopez-Fernandez M."/>
            <person name="Wu X."/>
            <person name="de Brujin I."/>
            <person name="Lundin D."/>
            <person name="Andersson A."/>
            <person name="Bertilsson S."/>
            <person name="Dopson M."/>
        </authorList>
    </citation>
    <scope>NUCLEOTIDE SEQUENCE</scope>
    <source>
        <strain evidence="1">TM448B04039</strain>
    </source>
</reference>
<protein>
    <submittedName>
        <fullName evidence="1">Uncharacterized protein</fullName>
    </submittedName>
</protein>